<feature type="compositionally biased region" description="Basic and acidic residues" evidence="1">
    <location>
        <begin position="65"/>
        <end position="76"/>
    </location>
</feature>
<name>A0AAV7Q526_PLEWA</name>
<dbReference type="Proteomes" id="UP001066276">
    <property type="component" value="Chromosome 6"/>
</dbReference>
<feature type="compositionally biased region" description="Basic residues" evidence="1">
    <location>
        <begin position="52"/>
        <end position="64"/>
    </location>
</feature>
<proteinExistence type="predicted"/>
<feature type="region of interest" description="Disordered" evidence="1">
    <location>
        <begin position="31"/>
        <end position="135"/>
    </location>
</feature>
<dbReference type="AlphaFoldDB" id="A0AAV7Q526"/>
<protein>
    <submittedName>
        <fullName evidence="2">Uncharacterized protein</fullName>
    </submittedName>
</protein>
<evidence type="ECO:0000256" key="1">
    <source>
        <dbReference type="SAM" id="MobiDB-lite"/>
    </source>
</evidence>
<dbReference type="EMBL" id="JANPWB010000010">
    <property type="protein sequence ID" value="KAJ1135672.1"/>
    <property type="molecule type" value="Genomic_DNA"/>
</dbReference>
<comment type="caution">
    <text evidence="2">The sequence shown here is derived from an EMBL/GenBank/DDBJ whole genome shotgun (WGS) entry which is preliminary data.</text>
</comment>
<keyword evidence="3" id="KW-1185">Reference proteome</keyword>
<gene>
    <name evidence="2" type="ORF">NDU88_002110</name>
</gene>
<evidence type="ECO:0000313" key="3">
    <source>
        <dbReference type="Proteomes" id="UP001066276"/>
    </source>
</evidence>
<evidence type="ECO:0000313" key="2">
    <source>
        <dbReference type="EMBL" id="KAJ1135672.1"/>
    </source>
</evidence>
<organism evidence="2 3">
    <name type="scientific">Pleurodeles waltl</name>
    <name type="common">Iberian ribbed newt</name>
    <dbReference type="NCBI Taxonomy" id="8319"/>
    <lineage>
        <taxon>Eukaryota</taxon>
        <taxon>Metazoa</taxon>
        <taxon>Chordata</taxon>
        <taxon>Craniata</taxon>
        <taxon>Vertebrata</taxon>
        <taxon>Euteleostomi</taxon>
        <taxon>Amphibia</taxon>
        <taxon>Batrachia</taxon>
        <taxon>Caudata</taxon>
        <taxon>Salamandroidea</taxon>
        <taxon>Salamandridae</taxon>
        <taxon>Pleurodelinae</taxon>
        <taxon>Pleurodeles</taxon>
    </lineage>
</organism>
<reference evidence="2" key="1">
    <citation type="journal article" date="2022" name="bioRxiv">
        <title>Sequencing and chromosome-scale assembly of the giantPleurodeles waltlgenome.</title>
        <authorList>
            <person name="Brown T."/>
            <person name="Elewa A."/>
            <person name="Iarovenko S."/>
            <person name="Subramanian E."/>
            <person name="Araus A.J."/>
            <person name="Petzold A."/>
            <person name="Susuki M."/>
            <person name="Suzuki K.-i.T."/>
            <person name="Hayashi T."/>
            <person name="Toyoda A."/>
            <person name="Oliveira C."/>
            <person name="Osipova E."/>
            <person name="Leigh N.D."/>
            <person name="Simon A."/>
            <person name="Yun M.H."/>
        </authorList>
    </citation>
    <scope>NUCLEOTIDE SEQUENCE</scope>
    <source>
        <strain evidence="2">20211129_DDA</strain>
        <tissue evidence="2">Liver</tissue>
    </source>
</reference>
<accession>A0AAV7Q526</accession>
<sequence>MSCVLQITFPVAAEWGPVHVHAACAGIPPRRSGVLQVSNFPPRAWRPPRGTSRLRKRKAARRHRSGPETRSREGRKLLPALSDAGWPRGLGGVRERCARSSGSPGGQSTGPAVSPGRRALRSGGFPGRPRRPFPW</sequence>